<evidence type="ECO:0000256" key="3">
    <source>
        <dbReference type="ARBA" id="ARBA00022840"/>
    </source>
</evidence>
<dbReference type="AlphaFoldDB" id="A0A9E2KDB9"/>
<dbReference type="InterPro" id="IPR004948">
    <property type="entry name" value="Nuc-triphosphatase_THEP1"/>
</dbReference>
<keyword evidence="1" id="KW-0547">Nucleotide-binding</keyword>
<dbReference type="InterPro" id="IPR027417">
    <property type="entry name" value="P-loop_NTPase"/>
</dbReference>
<reference evidence="4" key="2">
    <citation type="submission" date="2021-04" db="EMBL/GenBank/DDBJ databases">
        <authorList>
            <person name="Gilroy R."/>
        </authorList>
    </citation>
    <scope>NUCLEOTIDE SEQUENCE</scope>
    <source>
        <strain evidence="4">B5-657</strain>
    </source>
</reference>
<accession>A0A9E2KDB9</accession>
<organism evidence="4 5">
    <name type="scientific">Candidatus Cellulosilyticum pullistercoris</name>
    <dbReference type="NCBI Taxonomy" id="2838521"/>
    <lineage>
        <taxon>Bacteria</taxon>
        <taxon>Bacillati</taxon>
        <taxon>Bacillota</taxon>
        <taxon>Clostridia</taxon>
        <taxon>Lachnospirales</taxon>
        <taxon>Cellulosilyticaceae</taxon>
        <taxon>Cellulosilyticum</taxon>
    </lineage>
</organism>
<gene>
    <name evidence="4" type="ORF">H9872_10015</name>
</gene>
<dbReference type="GO" id="GO:0005524">
    <property type="term" value="F:ATP binding"/>
    <property type="evidence" value="ECO:0007669"/>
    <property type="project" value="UniProtKB-KW"/>
</dbReference>
<proteinExistence type="predicted"/>
<evidence type="ECO:0000256" key="2">
    <source>
        <dbReference type="ARBA" id="ARBA00022801"/>
    </source>
</evidence>
<reference evidence="4" key="1">
    <citation type="journal article" date="2021" name="PeerJ">
        <title>Extensive microbial diversity within the chicken gut microbiome revealed by metagenomics and culture.</title>
        <authorList>
            <person name="Gilroy R."/>
            <person name="Ravi A."/>
            <person name="Getino M."/>
            <person name="Pursley I."/>
            <person name="Horton D.L."/>
            <person name="Alikhan N.F."/>
            <person name="Baker D."/>
            <person name="Gharbi K."/>
            <person name="Hall N."/>
            <person name="Watson M."/>
            <person name="Adriaenssens E.M."/>
            <person name="Foster-Nyarko E."/>
            <person name="Jarju S."/>
            <person name="Secka A."/>
            <person name="Antonio M."/>
            <person name="Oren A."/>
            <person name="Chaudhuri R.R."/>
            <person name="La Ragione R."/>
            <person name="Hildebrand F."/>
            <person name="Pallen M.J."/>
        </authorList>
    </citation>
    <scope>NUCLEOTIDE SEQUENCE</scope>
    <source>
        <strain evidence="4">B5-657</strain>
    </source>
</reference>
<name>A0A9E2KDB9_9FIRM</name>
<evidence type="ECO:0000313" key="4">
    <source>
        <dbReference type="EMBL" id="MBU3805075.1"/>
    </source>
</evidence>
<dbReference type="GO" id="GO:0017111">
    <property type="term" value="F:ribonucleoside triphosphate phosphatase activity"/>
    <property type="evidence" value="ECO:0007669"/>
    <property type="project" value="InterPro"/>
</dbReference>
<dbReference type="PANTHER" id="PTHR43146">
    <property type="entry name" value="CANCER-RELATED NUCLEOSIDE-TRIPHOSPHATASE"/>
    <property type="match status" value="1"/>
</dbReference>
<keyword evidence="3" id="KW-0067">ATP-binding</keyword>
<dbReference type="Proteomes" id="UP000824229">
    <property type="component" value="Unassembled WGS sequence"/>
</dbReference>
<dbReference type="Gene3D" id="3.40.50.300">
    <property type="entry name" value="P-loop containing nucleotide triphosphate hydrolases"/>
    <property type="match status" value="1"/>
</dbReference>
<evidence type="ECO:0000313" key="5">
    <source>
        <dbReference type="Proteomes" id="UP000824229"/>
    </source>
</evidence>
<protein>
    <submittedName>
        <fullName evidence="4">Nucleoside-triphosphatase</fullName>
    </submittedName>
</protein>
<comment type="caution">
    <text evidence="4">The sequence shown here is derived from an EMBL/GenBank/DDBJ whole genome shotgun (WGS) entry which is preliminary data.</text>
</comment>
<evidence type="ECO:0000256" key="1">
    <source>
        <dbReference type="ARBA" id="ARBA00022741"/>
    </source>
</evidence>
<dbReference type="PANTHER" id="PTHR43146:SF1">
    <property type="entry name" value="CANCER-RELATED NUCLEOSIDE-TRIPHOSPHATASE"/>
    <property type="match status" value="1"/>
</dbReference>
<sequence length="177" mass="20413">MIKNIFITGEKQIGKSTLINRLIEEMKFQVSGFKTLPYEIENQRMGFYLKGLVETNEYKNNMPISIQTSKGSCIPIIETFETLGVEVLRKSLVTSHPIILMDELGRLEKMAKNFNQEVCKVLDSNKVVIGVLQQVHVPLLTTIKQREDTWILTLDHHNTLDVYMAIKEKIERILNHV</sequence>
<dbReference type="EMBL" id="JAHLFQ010000236">
    <property type="protein sequence ID" value="MBU3805075.1"/>
    <property type="molecule type" value="Genomic_DNA"/>
</dbReference>
<dbReference type="SUPFAM" id="SSF52540">
    <property type="entry name" value="P-loop containing nucleoside triphosphate hydrolases"/>
    <property type="match status" value="1"/>
</dbReference>
<dbReference type="Pfam" id="PF03266">
    <property type="entry name" value="NTPase_1"/>
    <property type="match status" value="1"/>
</dbReference>
<keyword evidence="2" id="KW-0378">Hydrolase</keyword>